<name>A0AAV4VA08_9ARAC</name>
<dbReference type="AlphaFoldDB" id="A0AAV4VA08"/>
<proteinExistence type="predicted"/>
<organism evidence="2 3">
    <name type="scientific">Caerostris darwini</name>
    <dbReference type="NCBI Taxonomy" id="1538125"/>
    <lineage>
        <taxon>Eukaryota</taxon>
        <taxon>Metazoa</taxon>
        <taxon>Ecdysozoa</taxon>
        <taxon>Arthropoda</taxon>
        <taxon>Chelicerata</taxon>
        <taxon>Arachnida</taxon>
        <taxon>Araneae</taxon>
        <taxon>Araneomorphae</taxon>
        <taxon>Entelegynae</taxon>
        <taxon>Araneoidea</taxon>
        <taxon>Araneidae</taxon>
        <taxon>Caerostris</taxon>
    </lineage>
</organism>
<feature type="region of interest" description="Disordered" evidence="1">
    <location>
        <begin position="18"/>
        <end position="45"/>
    </location>
</feature>
<sequence length="124" mass="14012">MSTEASSHKLFGMKVEIKGDRNEKRKEHPFPPILVEGVGGGSKHRTRRHCFIGWKGMHRRNLSQPVSFSRTKLGKIALIHPSKKVDHGRERGCSEDSCPPRHVTGLRKVGFVVRISIVPSQHFL</sequence>
<accession>A0AAV4VA08</accession>
<dbReference type="EMBL" id="BPLQ01012652">
    <property type="protein sequence ID" value="GIY66849.1"/>
    <property type="molecule type" value="Genomic_DNA"/>
</dbReference>
<dbReference type="Proteomes" id="UP001054837">
    <property type="component" value="Unassembled WGS sequence"/>
</dbReference>
<evidence type="ECO:0000313" key="3">
    <source>
        <dbReference type="Proteomes" id="UP001054837"/>
    </source>
</evidence>
<evidence type="ECO:0000256" key="1">
    <source>
        <dbReference type="SAM" id="MobiDB-lite"/>
    </source>
</evidence>
<reference evidence="2 3" key="1">
    <citation type="submission" date="2021-06" db="EMBL/GenBank/DDBJ databases">
        <title>Caerostris darwini draft genome.</title>
        <authorList>
            <person name="Kono N."/>
            <person name="Arakawa K."/>
        </authorList>
    </citation>
    <scope>NUCLEOTIDE SEQUENCE [LARGE SCALE GENOMIC DNA]</scope>
</reference>
<evidence type="ECO:0000313" key="2">
    <source>
        <dbReference type="EMBL" id="GIY66849.1"/>
    </source>
</evidence>
<keyword evidence="3" id="KW-1185">Reference proteome</keyword>
<protein>
    <submittedName>
        <fullName evidence="2">Uncharacterized protein</fullName>
    </submittedName>
</protein>
<feature type="compositionally biased region" description="Basic and acidic residues" evidence="1">
    <location>
        <begin position="18"/>
        <end position="29"/>
    </location>
</feature>
<comment type="caution">
    <text evidence="2">The sequence shown here is derived from an EMBL/GenBank/DDBJ whole genome shotgun (WGS) entry which is preliminary data.</text>
</comment>
<gene>
    <name evidence="2" type="ORF">CDAR_605671</name>
</gene>